<dbReference type="PANTHER" id="PTHR21024:SF0">
    <property type="entry name" value="ELECTRON TRANSFER FLAVOPROTEIN REGULATORY FACTOR 1"/>
    <property type="match status" value="1"/>
</dbReference>
<sequence>MVFFFVSLSYFKDKLKKAFFKKKDLHNAAEIEKAIAHGEYVYKELEALWFIKKYRAIKRNYANEEHDAQIRALLREHE</sequence>
<organism evidence="1 2">
    <name type="scientific">Batrachochytrium salamandrivorans</name>
    <dbReference type="NCBI Taxonomy" id="1357716"/>
    <lineage>
        <taxon>Eukaryota</taxon>
        <taxon>Fungi</taxon>
        <taxon>Fungi incertae sedis</taxon>
        <taxon>Chytridiomycota</taxon>
        <taxon>Chytridiomycota incertae sedis</taxon>
        <taxon>Chytridiomycetes</taxon>
        <taxon>Rhizophydiales</taxon>
        <taxon>Rhizophydiales incertae sedis</taxon>
        <taxon>Batrachochytrium</taxon>
    </lineage>
</organism>
<gene>
    <name evidence="1" type="ORF">BASA50_001778</name>
</gene>
<dbReference type="PANTHER" id="PTHR21024">
    <property type="entry name" value="GROWTH HORMONE-INDUCIBLE SOLUBLE PROTEIN-RELATED"/>
    <property type="match status" value="1"/>
</dbReference>
<evidence type="ECO:0000313" key="2">
    <source>
        <dbReference type="Proteomes" id="UP001648503"/>
    </source>
</evidence>
<dbReference type="EMBL" id="JAFCIX010000017">
    <property type="protein sequence ID" value="KAH6601100.1"/>
    <property type="molecule type" value="Genomic_DNA"/>
</dbReference>
<keyword evidence="2" id="KW-1185">Reference proteome</keyword>
<name>A0ABQ8FN28_9FUNG</name>
<dbReference type="Proteomes" id="UP001648503">
    <property type="component" value="Unassembled WGS sequence"/>
</dbReference>
<protein>
    <submittedName>
        <fullName evidence="1">Uncharacterized protein</fullName>
    </submittedName>
</protein>
<comment type="caution">
    <text evidence="1">The sequence shown here is derived from an EMBL/GenBank/DDBJ whole genome shotgun (WGS) entry which is preliminary data.</text>
</comment>
<accession>A0ABQ8FN28</accession>
<reference evidence="1 2" key="1">
    <citation type="submission" date="2021-02" db="EMBL/GenBank/DDBJ databases">
        <title>Variation within the Batrachochytrium salamandrivorans European outbreak.</title>
        <authorList>
            <person name="Kelly M."/>
            <person name="Pasmans F."/>
            <person name="Shea T.P."/>
            <person name="Munoz J.F."/>
            <person name="Carranza S."/>
            <person name="Cuomo C.A."/>
            <person name="Martel A."/>
        </authorList>
    </citation>
    <scope>NUCLEOTIDE SEQUENCE [LARGE SCALE GENOMIC DNA]</scope>
    <source>
        <strain evidence="1 2">AMFP18/2</strain>
    </source>
</reference>
<evidence type="ECO:0000313" key="1">
    <source>
        <dbReference type="EMBL" id="KAH6601100.1"/>
    </source>
</evidence>
<proteinExistence type="predicted"/>
<dbReference type="InterPro" id="IPR052000">
    <property type="entry name" value="ETFRF1"/>
</dbReference>